<proteinExistence type="predicted"/>
<reference evidence="3 4" key="1">
    <citation type="journal article" date="2014" name="Microbiology">
        <title>Unravelling the complete genome sequence of Advenella mimigardefordensis strain DPN7T and novel insights in the catabolism of the xenobiotic polythioester precursor 3,3'-dithiodipropionate.</title>
        <authorList>
            <person name="Wubbeler J.H."/>
            <person name="Hiessl S."/>
            <person name="Schuldes J."/>
            <person name="Thurmer A."/>
            <person name="Daniel R."/>
            <person name="Steinbuchel A."/>
        </authorList>
    </citation>
    <scope>NUCLEOTIDE SEQUENCE [LARGE SCALE GENOMIC DNA]</scope>
    <source>
        <strain evidence="4">DSM 17166 / LMG 22922 / DPN7</strain>
    </source>
</reference>
<feature type="transmembrane region" description="Helical" evidence="1">
    <location>
        <begin position="21"/>
        <end position="40"/>
    </location>
</feature>
<gene>
    <name evidence="3" type="ORF">MIM_c08710</name>
</gene>
<dbReference type="PANTHER" id="PTHR35342:SF5">
    <property type="entry name" value="TRICARBOXYLIC TRANSPORT PROTEIN"/>
    <property type="match status" value="1"/>
</dbReference>
<feature type="transmembrane region" description="Helical" evidence="1">
    <location>
        <begin position="139"/>
        <end position="161"/>
    </location>
</feature>
<keyword evidence="1" id="KW-0812">Transmembrane</keyword>
<feature type="transmembrane region" description="Helical" evidence="1">
    <location>
        <begin position="108"/>
        <end position="133"/>
    </location>
</feature>
<dbReference type="RefSeq" id="WP_025371577.1">
    <property type="nucleotide sequence ID" value="NZ_CP003915.1"/>
</dbReference>
<dbReference type="eggNOG" id="COG3333">
    <property type="taxonomic scope" value="Bacteria"/>
</dbReference>
<dbReference type="PATRIC" id="fig|1247726.3.peg.942"/>
<feature type="domain" description="DUF112" evidence="2">
    <location>
        <begin position="21"/>
        <end position="440"/>
    </location>
</feature>
<keyword evidence="1" id="KW-0472">Membrane</keyword>
<evidence type="ECO:0000313" key="3">
    <source>
        <dbReference type="EMBL" id="AHG62970.1"/>
    </source>
</evidence>
<dbReference type="InterPro" id="IPR002823">
    <property type="entry name" value="DUF112_TM"/>
</dbReference>
<evidence type="ECO:0000313" key="4">
    <source>
        <dbReference type="Proteomes" id="UP000019095"/>
    </source>
</evidence>
<keyword evidence="4" id="KW-1185">Reference proteome</keyword>
<dbReference type="KEGG" id="amim:MIM_c08710"/>
<dbReference type="Pfam" id="PF01970">
    <property type="entry name" value="TctA"/>
    <property type="match status" value="1"/>
</dbReference>
<evidence type="ECO:0000256" key="1">
    <source>
        <dbReference type="SAM" id="Phobius"/>
    </source>
</evidence>
<accession>W0PC27</accession>
<dbReference type="Proteomes" id="UP000019095">
    <property type="component" value="Chromosome"/>
</dbReference>
<dbReference type="AlphaFoldDB" id="W0PC27"/>
<dbReference type="HOGENOM" id="CLU_022936_2_0_4"/>
<name>W0PC27_ADVMD</name>
<feature type="transmembrane region" description="Helical" evidence="1">
    <location>
        <begin position="168"/>
        <end position="185"/>
    </location>
</feature>
<evidence type="ECO:0000259" key="2">
    <source>
        <dbReference type="Pfam" id="PF01970"/>
    </source>
</evidence>
<feature type="transmembrane region" description="Helical" evidence="1">
    <location>
        <begin position="396"/>
        <end position="429"/>
    </location>
</feature>
<dbReference type="STRING" id="1247726.MIM_c08710"/>
<feature type="transmembrane region" description="Helical" evidence="1">
    <location>
        <begin position="317"/>
        <end position="338"/>
    </location>
</feature>
<dbReference type="OrthoDB" id="9781349at2"/>
<feature type="transmembrane region" description="Helical" evidence="1">
    <location>
        <begin position="472"/>
        <end position="490"/>
    </location>
</feature>
<organism evidence="3 4">
    <name type="scientific">Advenella mimigardefordensis (strain DSM 17166 / LMG 22922 / DPN7)</name>
    <dbReference type="NCBI Taxonomy" id="1247726"/>
    <lineage>
        <taxon>Bacteria</taxon>
        <taxon>Pseudomonadati</taxon>
        <taxon>Pseudomonadota</taxon>
        <taxon>Betaproteobacteria</taxon>
        <taxon>Burkholderiales</taxon>
        <taxon>Alcaligenaceae</taxon>
    </lineage>
</organism>
<feature type="transmembrane region" description="Helical" evidence="1">
    <location>
        <begin position="205"/>
        <end position="225"/>
    </location>
</feature>
<feature type="transmembrane region" description="Helical" evidence="1">
    <location>
        <begin position="358"/>
        <end position="384"/>
    </location>
</feature>
<protein>
    <submittedName>
        <fullName evidence="3">Putative membrane protein</fullName>
    </submittedName>
</protein>
<dbReference type="EMBL" id="CP003915">
    <property type="protein sequence ID" value="AHG62970.1"/>
    <property type="molecule type" value="Genomic_DNA"/>
</dbReference>
<sequence length="497" mass="51986">MDTTFGLLLQGFDIALQPMNLFWALVGSVLGTAIGILPGIGPALTIALLLPVTVSVGPVSAFIMFAGVLYGAMYGGSTTSILINTPGEAGSMMTALEGNKMARSGRGAAALATAAVGSFVAGTIATALLTFAAPSIAELAFYFKPADYFALTVLAFTSVAVVMGTSRVRGFISLFIGLAFGVIGIDKMTGQPRMTFGASSLLDGMELTVVLVSLFAIGEIIYVASRYRHQNDDVMPIKGGVWMTKEEWKRSLMPWLRGTAIGFPMGALPGGGSEIPTMLSYTLEKKLCKKKEEFGTIGAIEGVAGPEAANNAAAAGVLVPLLTLGLPTSATAAILLAAFQNFGLQPGPFLFTSNPELIWGLIASLYVGNVMLLILNLPLVGMWVKLLLIPKPQLYAGILVFAMIGIWGVSGSTFDLACMVVVGLMGYVMRVYDFPIAPILIGLILGPMAENQLRTALAAAEGNPAVLVETPISIVILTISALFLLAPVVLRKLRKAA</sequence>
<dbReference type="PANTHER" id="PTHR35342">
    <property type="entry name" value="TRICARBOXYLIC TRANSPORT PROTEIN"/>
    <property type="match status" value="1"/>
</dbReference>
<feature type="transmembrane region" description="Helical" evidence="1">
    <location>
        <begin position="46"/>
        <end position="72"/>
    </location>
</feature>
<keyword evidence="1" id="KW-1133">Transmembrane helix</keyword>